<proteinExistence type="predicted"/>
<reference evidence="1 2" key="2">
    <citation type="journal article" date="2022" name="Mol. Biol. Evol.">
        <title>Comparative Genomics Reveals Insights into the Divergent Evolution of Astigmatic Mites and Household Pest Adaptations.</title>
        <authorList>
            <person name="Xiong Q."/>
            <person name="Wan A.T."/>
            <person name="Liu X."/>
            <person name="Fung C.S."/>
            <person name="Xiao X."/>
            <person name="Malainual N."/>
            <person name="Hou J."/>
            <person name="Wang L."/>
            <person name="Wang M."/>
            <person name="Yang K.Y."/>
            <person name="Cui Y."/>
            <person name="Leung E.L."/>
            <person name="Nong W."/>
            <person name="Shin S.K."/>
            <person name="Au S.W."/>
            <person name="Jeong K.Y."/>
            <person name="Chew F.T."/>
            <person name="Hui J.H."/>
            <person name="Leung T.F."/>
            <person name="Tungtrongchitr A."/>
            <person name="Zhong N."/>
            <person name="Liu Z."/>
            <person name="Tsui S.K."/>
        </authorList>
    </citation>
    <scope>NUCLEOTIDE SEQUENCE [LARGE SCALE GENOMIC DNA]</scope>
    <source>
        <strain evidence="1">Derp</strain>
    </source>
</reference>
<dbReference type="EMBL" id="NJHN03000095">
    <property type="protein sequence ID" value="KAH9416021.1"/>
    <property type="molecule type" value="Genomic_DNA"/>
</dbReference>
<gene>
    <name evidence="1" type="ORF">DERP_000517</name>
</gene>
<organism evidence="1 2">
    <name type="scientific">Dermatophagoides pteronyssinus</name>
    <name type="common">European house dust mite</name>
    <dbReference type="NCBI Taxonomy" id="6956"/>
    <lineage>
        <taxon>Eukaryota</taxon>
        <taxon>Metazoa</taxon>
        <taxon>Ecdysozoa</taxon>
        <taxon>Arthropoda</taxon>
        <taxon>Chelicerata</taxon>
        <taxon>Arachnida</taxon>
        <taxon>Acari</taxon>
        <taxon>Acariformes</taxon>
        <taxon>Sarcoptiformes</taxon>
        <taxon>Astigmata</taxon>
        <taxon>Psoroptidia</taxon>
        <taxon>Analgoidea</taxon>
        <taxon>Pyroglyphidae</taxon>
        <taxon>Dermatophagoidinae</taxon>
        <taxon>Dermatophagoides</taxon>
    </lineage>
</organism>
<accession>A0ABQ8J0P9</accession>
<sequence length="219" mass="24413">MTNETWIATIPVNSNGHSFEFRDDVDIGANVPSKFVLTFVVPEFVVDVAVTVDEGECLLRKLFFNTAITEVSLTFEFESLLLLFALELSRLFRPPSVFECGLNESINEFFLFWLLMLLRDKRLDFDEDKIPVAINAALLLSWNADLGALDDVSCVIIFPTKSCALDFVVVVVVVDSFAPVDETDFQEDDDVDEDVPIDVVGIAVLLMTNSKAAFLNSGR</sequence>
<reference evidence="1 2" key="1">
    <citation type="journal article" date="2018" name="J. Allergy Clin. Immunol.">
        <title>High-quality assembly of Dermatophagoides pteronyssinus genome and transcriptome reveals a wide range of novel allergens.</title>
        <authorList>
            <person name="Liu X.Y."/>
            <person name="Yang K.Y."/>
            <person name="Wang M.Q."/>
            <person name="Kwok J.S."/>
            <person name="Zeng X."/>
            <person name="Yang Z."/>
            <person name="Xiao X.J."/>
            <person name="Lau C.P."/>
            <person name="Li Y."/>
            <person name="Huang Z.M."/>
            <person name="Ba J.G."/>
            <person name="Yim A.K."/>
            <person name="Ouyang C.Y."/>
            <person name="Ngai S.M."/>
            <person name="Chan T.F."/>
            <person name="Leung E.L."/>
            <person name="Liu L."/>
            <person name="Liu Z.G."/>
            <person name="Tsui S.K."/>
        </authorList>
    </citation>
    <scope>NUCLEOTIDE SEQUENCE [LARGE SCALE GENOMIC DNA]</scope>
    <source>
        <strain evidence="1">Derp</strain>
    </source>
</reference>
<evidence type="ECO:0000313" key="1">
    <source>
        <dbReference type="EMBL" id="KAH9416021.1"/>
    </source>
</evidence>
<keyword evidence="2" id="KW-1185">Reference proteome</keyword>
<name>A0ABQ8J0P9_DERPT</name>
<evidence type="ECO:0000313" key="2">
    <source>
        <dbReference type="Proteomes" id="UP000887458"/>
    </source>
</evidence>
<dbReference type="Proteomes" id="UP000887458">
    <property type="component" value="Unassembled WGS sequence"/>
</dbReference>
<protein>
    <submittedName>
        <fullName evidence="1">Uncharacterized protein</fullName>
    </submittedName>
</protein>
<comment type="caution">
    <text evidence="1">The sequence shown here is derived from an EMBL/GenBank/DDBJ whole genome shotgun (WGS) entry which is preliminary data.</text>
</comment>